<protein>
    <recommendedName>
        <fullName evidence="3">SURP motif domain-containing protein</fullName>
    </recommendedName>
</protein>
<dbReference type="Gene3D" id="1.10.10.790">
    <property type="entry name" value="Surp module"/>
    <property type="match status" value="1"/>
</dbReference>
<dbReference type="OrthoDB" id="1931432at2759"/>
<reference evidence="4" key="1">
    <citation type="submission" date="2017-07" db="EMBL/GenBank/DDBJ databases">
        <title>Taro Niue Genome Assembly and Annotation.</title>
        <authorList>
            <person name="Atibalentja N."/>
            <person name="Keating K."/>
            <person name="Fields C.J."/>
        </authorList>
    </citation>
    <scope>NUCLEOTIDE SEQUENCE</scope>
    <source>
        <strain evidence="4">Niue_2</strain>
        <tissue evidence="4">Leaf</tissue>
    </source>
</reference>
<evidence type="ECO:0000256" key="1">
    <source>
        <dbReference type="ARBA" id="ARBA00022664"/>
    </source>
</evidence>
<comment type="caution">
    <text evidence="4">The sequence shown here is derived from an EMBL/GenBank/DDBJ whole genome shotgun (WGS) entry which is preliminary data.</text>
</comment>
<dbReference type="SMART" id="SM00648">
    <property type="entry name" value="SWAP"/>
    <property type="match status" value="1"/>
</dbReference>
<dbReference type="Proteomes" id="UP000652761">
    <property type="component" value="Unassembled WGS sequence"/>
</dbReference>
<dbReference type="GO" id="GO:0006397">
    <property type="term" value="P:mRNA processing"/>
    <property type="evidence" value="ECO:0007669"/>
    <property type="project" value="UniProtKB-KW"/>
</dbReference>
<dbReference type="InterPro" id="IPR035967">
    <property type="entry name" value="SWAP/Surp_sf"/>
</dbReference>
<accession>A0A843UVY6</accession>
<dbReference type="InterPro" id="IPR000061">
    <property type="entry name" value="Surp"/>
</dbReference>
<evidence type="ECO:0000256" key="2">
    <source>
        <dbReference type="SAM" id="MobiDB-lite"/>
    </source>
</evidence>
<evidence type="ECO:0000313" key="4">
    <source>
        <dbReference type="EMBL" id="MQL87731.1"/>
    </source>
</evidence>
<dbReference type="PROSITE" id="PS50128">
    <property type="entry name" value="SURP"/>
    <property type="match status" value="1"/>
</dbReference>
<sequence length="121" mass="14100">MTERGGAGEEMEEERQSGGGAERQLSQRARRCSRHERPPLPHDYPPASSLLPPPGRREHIDRVARFVAEEEDSQVEEILLKLLRLTRNHERWGFLSADDPHHPYYARKVAERRRGKRANDR</sequence>
<gene>
    <name evidence="4" type="ORF">Taro_020286</name>
</gene>
<keyword evidence="1" id="KW-0507">mRNA processing</keyword>
<keyword evidence="5" id="KW-1185">Reference proteome</keyword>
<dbReference type="SUPFAM" id="SSF109905">
    <property type="entry name" value="Surp module (SWAP domain)"/>
    <property type="match status" value="1"/>
</dbReference>
<dbReference type="Pfam" id="PF01805">
    <property type="entry name" value="Surp"/>
    <property type="match status" value="1"/>
</dbReference>
<evidence type="ECO:0000259" key="3">
    <source>
        <dbReference type="PROSITE" id="PS50128"/>
    </source>
</evidence>
<feature type="region of interest" description="Disordered" evidence="2">
    <location>
        <begin position="1"/>
        <end position="56"/>
    </location>
</feature>
<dbReference type="AlphaFoldDB" id="A0A843UVY6"/>
<evidence type="ECO:0000313" key="5">
    <source>
        <dbReference type="Proteomes" id="UP000652761"/>
    </source>
</evidence>
<dbReference type="GO" id="GO:0003723">
    <property type="term" value="F:RNA binding"/>
    <property type="evidence" value="ECO:0007669"/>
    <property type="project" value="InterPro"/>
</dbReference>
<organism evidence="4 5">
    <name type="scientific">Colocasia esculenta</name>
    <name type="common">Wild taro</name>
    <name type="synonym">Arum esculentum</name>
    <dbReference type="NCBI Taxonomy" id="4460"/>
    <lineage>
        <taxon>Eukaryota</taxon>
        <taxon>Viridiplantae</taxon>
        <taxon>Streptophyta</taxon>
        <taxon>Embryophyta</taxon>
        <taxon>Tracheophyta</taxon>
        <taxon>Spermatophyta</taxon>
        <taxon>Magnoliopsida</taxon>
        <taxon>Liliopsida</taxon>
        <taxon>Araceae</taxon>
        <taxon>Aroideae</taxon>
        <taxon>Colocasieae</taxon>
        <taxon>Colocasia</taxon>
    </lineage>
</organism>
<proteinExistence type="predicted"/>
<feature type="domain" description="SURP motif" evidence="3">
    <location>
        <begin position="59"/>
        <end position="105"/>
    </location>
</feature>
<name>A0A843UVY6_COLES</name>
<dbReference type="EMBL" id="NMUH01001001">
    <property type="protein sequence ID" value="MQL87731.1"/>
    <property type="molecule type" value="Genomic_DNA"/>
</dbReference>